<sequence>MNAIWSSIAIQIAWAVLEPLLLTAVTAAVSWAVVRWHRMTGYQIEASHRDALHKALGNGVKAGLQALKAQRGYSLMSDASDPWVLEFAQHYVEARNPDTVRRLGLTPEVLRELAVPHLPLPASFTMPSLGGQK</sequence>
<reference evidence="2 3" key="1">
    <citation type="journal article" date="2016" name="Int. J. Syst. Evol. Microbiol.">
        <title>Arsenicitalea aurantiaca gen. nov., sp. nov., a new member of the family Hyphomicrobiaceae, isolated from high-arsenic sediment.</title>
        <authorList>
            <person name="Mu Y."/>
            <person name="Zhou L."/>
            <person name="Zeng X.C."/>
            <person name="Liu L."/>
            <person name="Pan Y."/>
            <person name="Chen X."/>
            <person name="Wang J."/>
            <person name="Li S."/>
            <person name="Li W.J."/>
            <person name="Wang Y."/>
        </authorList>
    </citation>
    <scope>NUCLEOTIDE SEQUENCE [LARGE SCALE GENOMIC DNA]</scope>
    <source>
        <strain evidence="2 3">42-50</strain>
    </source>
</reference>
<keyword evidence="1" id="KW-0472">Membrane</keyword>
<dbReference type="AlphaFoldDB" id="A0A433XEX7"/>
<dbReference type="EMBL" id="RZNJ01000002">
    <property type="protein sequence ID" value="RUT32659.1"/>
    <property type="molecule type" value="Genomic_DNA"/>
</dbReference>
<organism evidence="2 3">
    <name type="scientific">Arsenicitalea aurantiaca</name>
    <dbReference type="NCBI Taxonomy" id="1783274"/>
    <lineage>
        <taxon>Bacteria</taxon>
        <taxon>Pseudomonadati</taxon>
        <taxon>Pseudomonadota</taxon>
        <taxon>Alphaproteobacteria</taxon>
        <taxon>Hyphomicrobiales</taxon>
        <taxon>Devosiaceae</taxon>
        <taxon>Arsenicitalea</taxon>
    </lineage>
</organism>
<feature type="transmembrane region" description="Helical" evidence="1">
    <location>
        <begin position="12"/>
        <end position="34"/>
    </location>
</feature>
<protein>
    <submittedName>
        <fullName evidence="2">Uncharacterized protein</fullName>
    </submittedName>
</protein>
<dbReference type="Proteomes" id="UP000281547">
    <property type="component" value="Unassembled WGS sequence"/>
</dbReference>
<evidence type="ECO:0000256" key="1">
    <source>
        <dbReference type="SAM" id="Phobius"/>
    </source>
</evidence>
<evidence type="ECO:0000313" key="3">
    <source>
        <dbReference type="Proteomes" id="UP000281547"/>
    </source>
</evidence>
<comment type="caution">
    <text evidence="2">The sequence shown here is derived from an EMBL/GenBank/DDBJ whole genome shotgun (WGS) entry which is preliminary data.</text>
</comment>
<dbReference type="OrthoDB" id="8457111at2"/>
<keyword evidence="1" id="KW-1133">Transmembrane helix</keyword>
<evidence type="ECO:0000313" key="2">
    <source>
        <dbReference type="EMBL" id="RUT32659.1"/>
    </source>
</evidence>
<name>A0A433XEX7_9HYPH</name>
<keyword evidence="3" id="KW-1185">Reference proteome</keyword>
<keyword evidence="1" id="KW-0812">Transmembrane</keyword>
<proteinExistence type="predicted"/>
<accession>A0A433XEX7</accession>
<gene>
    <name evidence="2" type="ORF">EMQ25_05800</name>
</gene>
<dbReference type="RefSeq" id="WP_127187616.1">
    <property type="nucleotide sequence ID" value="NZ_RZNJ01000002.1"/>
</dbReference>